<feature type="region of interest" description="Disordered" evidence="1">
    <location>
        <begin position="1"/>
        <end position="56"/>
    </location>
</feature>
<name>A0A9Q1H067_HOLLE</name>
<feature type="compositionally biased region" description="Acidic residues" evidence="1">
    <location>
        <begin position="1"/>
        <end position="10"/>
    </location>
</feature>
<evidence type="ECO:0000256" key="1">
    <source>
        <dbReference type="SAM" id="MobiDB-lite"/>
    </source>
</evidence>
<gene>
    <name evidence="2" type="ORF">HOLleu_30874</name>
</gene>
<evidence type="ECO:0000313" key="2">
    <source>
        <dbReference type="EMBL" id="KAJ8028588.1"/>
    </source>
</evidence>
<dbReference type="AlphaFoldDB" id="A0A9Q1H067"/>
<proteinExistence type="predicted"/>
<feature type="compositionally biased region" description="Basic and acidic residues" evidence="1">
    <location>
        <begin position="458"/>
        <end position="486"/>
    </location>
</feature>
<feature type="compositionally biased region" description="Polar residues" evidence="1">
    <location>
        <begin position="185"/>
        <end position="201"/>
    </location>
</feature>
<sequence>MADLDVEENESNEKVTSFEFDVTKDHGLNSDSEDEHSEEEKEKDRSGPVKKKKKFKPWKKLRRIFKKERKFVVDGSQNDKDKSHEESVPSQLLEQDEEDNKLPVSTEEFILSTSSDSPTDRLDLTSEKDTRNGSSPSRQRTESDEGLPLSPDTPSLNFDLDVRPSSEERSAGETSIITADEEEQSLQTPNGHYQPTPSPRTSLRKNLDDSSVVFDSVSGTTVLNSDAAKHRISVKPSSRRPSSRYRSPPGTTGQAFDFDASSLSFASESFDEETEMEQKSAFSASYKYGPMSPSGGEANHISGILDQLIEESKEASLEGETNVVVEVSPSVFVKEETKDVEEQEQMEETEEKFTFKLPEDEKRIGGEDRESDKTETVKEIVAEKREDDKDESELKNEKNERTEDEEEKKKMELRTETLKVKETGDDYENVEEIHSGDNKKEETGGATLRISSTVENTSIEKMKKEEVREEETREEVKENTGKETDVMKPSPQPRKKVPPQTVPKVDLLNDTDVGRRRKDENKDNSNRTLSVKDRISRLQMNAQPVAPVAPIIRSPRSLVTKPKSHPVVSVKAEASVTSSGEKVDVPATGQLSPTKNTDPPPKKLPTQQTDTHTTNKEAHTTNKEEDLTELPVRGGVKALIMRFQENQSQFSSVQRQTGVVN</sequence>
<feature type="compositionally biased region" description="Basic and acidic residues" evidence="1">
    <location>
        <begin position="118"/>
        <end position="131"/>
    </location>
</feature>
<accession>A0A9Q1H067</accession>
<feature type="compositionally biased region" description="Basic and acidic residues" evidence="1">
    <location>
        <begin position="77"/>
        <end position="87"/>
    </location>
</feature>
<feature type="region of interest" description="Disordered" evidence="1">
    <location>
        <begin position="335"/>
        <end position="535"/>
    </location>
</feature>
<feature type="compositionally biased region" description="Basic residues" evidence="1">
    <location>
        <begin position="230"/>
        <end position="243"/>
    </location>
</feature>
<keyword evidence="3" id="KW-1185">Reference proteome</keyword>
<feature type="compositionally biased region" description="Basic and acidic residues" evidence="1">
    <location>
        <begin position="613"/>
        <end position="625"/>
    </location>
</feature>
<feature type="compositionally biased region" description="Basic and acidic residues" evidence="1">
    <location>
        <begin position="38"/>
        <end position="47"/>
    </location>
</feature>
<comment type="caution">
    <text evidence="2">The sequence shown here is derived from an EMBL/GenBank/DDBJ whole genome shotgun (WGS) entry which is preliminary data.</text>
</comment>
<evidence type="ECO:0000313" key="3">
    <source>
        <dbReference type="Proteomes" id="UP001152320"/>
    </source>
</evidence>
<feature type="compositionally biased region" description="Basic and acidic residues" evidence="1">
    <location>
        <begin position="351"/>
        <end position="424"/>
    </location>
</feature>
<feature type="compositionally biased region" description="Low complexity" evidence="1">
    <location>
        <begin position="244"/>
        <end position="259"/>
    </location>
</feature>
<organism evidence="2 3">
    <name type="scientific">Holothuria leucospilota</name>
    <name type="common">Black long sea cucumber</name>
    <name type="synonym">Mertensiothuria leucospilota</name>
    <dbReference type="NCBI Taxonomy" id="206669"/>
    <lineage>
        <taxon>Eukaryota</taxon>
        <taxon>Metazoa</taxon>
        <taxon>Echinodermata</taxon>
        <taxon>Eleutherozoa</taxon>
        <taxon>Echinozoa</taxon>
        <taxon>Holothuroidea</taxon>
        <taxon>Aspidochirotacea</taxon>
        <taxon>Aspidochirotida</taxon>
        <taxon>Holothuriidae</taxon>
        <taxon>Holothuria</taxon>
    </lineage>
</organism>
<feature type="region of interest" description="Disordered" evidence="1">
    <location>
        <begin position="277"/>
        <end position="300"/>
    </location>
</feature>
<feature type="compositionally biased region" description="Acidic residues" evidence="1">
    <location>
        <begin position="338"/>
        <end position="350"/>
    </location>
</feature>
<feature type="compositionally biased region" description="Basic and acidic residues" evidence="1">
    <location>
        <begin position="512"/>
        <end position="535"/>
    </location>
</feature>
<feature type="region of interest" description="Disordered" evidence="1">
    <location>
        <begin position="72"/>
        <end position="259"/>
    </location>
</feature>
<protein>
    <submittedName>
        <fullName evidence="2">Uncharacterized protein</fullName>
    </submittedName>
</protein>
<feature type="region of interest" description="Disordered" evidence="1">
    <location>
        <begin position="560"/>
        <end position="627"/>
    </location>
</feature>
<feature type="compositionally biased region" description="Low complexity" evidence="1">
    <location>
        <begin position="209"/>
        <end position="218"/>
    </location>
</feature>
<feature type="compositionally biased region" description="Basic and acidic residues" evidence="1">
    <location>
        <begin position="431"/>
        <end position="443"/>
    </location>
</feature>
<dbReference type="OrthoDB" id="10678426at2759"/>
<dbReference type="EMBL" id="JAIZAY010000015">
    <property type="protein sequence ID" value="KAJ8028588.1"/>
    <property type="molecule type" value="Genomic_DNA"/>
</dbReference>
<reference evidence="2" key="1">
    <citation type="submission" date="2021-10" db="EMBL/GenBank/DDBJ databases">
        <title>Tropical sea cucumber genome reveals ecological adaptation and Cuvierian tubules defense mechanism.</title>
        <authorList>
            <person name="Chen T."/>
        </authorList>
    </citation>
    <scope>NUCLEOTIDE SEQUENCE</scope>
    <source>
        <strain evidence="2">Nanhai2018</strain>
        <tissue evidence="2">Muscle</tissue>
    </source>
</reference>
<dbReference type="Proteomes" id="UP001152320">
    <property type="component" value="Chromosome 15"/>
</dbReference>
<feature type="compositionally biased region" description="Basic and acidic residues" evidence="1">
    <location>
        <begin position="160"/>
        <end position="171"/>
    </location>
</feature>